<dbReference type="InterPro" id="IPR001279">
    <property type="entry name" value="Metallo-B-lactamas"/>
</dbReference>
<dbReference type="KEGG" id="thao:NI17_000655"/>
<name>A0A399G5H4_9ACTN</name>
<dbReference type="Gene3D" id="3.60.15.10">
    <property type="entry name" value="Ribonuclease Z/Hydroxyacylglutathione hydrolase-like"/>
    <property type="match status" value="1"/>
</dbReference>
<dbReference type="Proteomes" id="UP000265719">
    <property type="component" value="Chromosome"/>
</dbReference>
<dbReference type="AlphaFoldDB" id="A0A399G5H4"/>
<dbReference type="SMART" id="SM00849">
    <property type="entry name" value="Lactamase_B"/>
    <property type="match status" value="1"/>
</dbReference>
<dbReference type="SUPFAM" id="SSF56281">
    <property type="entry name" value="Metallo-hydrolase/oxidoreductase"/>
    <property type="match status" value="1"/>
</dbReference>
<dbReference type="InterPro" id="IPR036866">
    <property type="entry name" value="RibonucZ/Hydroxyglut_hydro"/>
</dbReference>
<keyword evidence="2" id="KW-1185">Reference proteome</keyword>
<accession>A0A399G5H4</accession>
<proteinExistence type="predicted"/>
<protein>
    <submittedName>
        <fullName evidence="1">MBL fold metallo-hydrolase</fullName>
    </submittedName>
</protein>
<organism evidence="1 2">
    <name type="scientific">Thermobifida halotolerans</name>
    <dbReference type="NCBI Taxonomy" id="483545"/>
    <lineage>
        <taxon>Bacteria</taxon>
        <taxon>Bacillati</taxon>
        <taxon>Actinomycetota</taxon>
        <taxon>Actinomycetes</taxon>
        <taxon>Streptosporangiales</taxon>
        <taxon>Nocardiopsidaceae</taxon>
        <taxon>Thermobifida</taxon>
    </lineage>
</organism>
<dbReference type="OrthoDB" id="2373347at2"/>
<evidence type="ECO:0000313" key="1">
    <source>
        <dbReference type="EMBL" id="UOE19813.1"/>
    </source>
</evidence>
<gene>
    <name evidence="1" type="ORF">NI17_000655</name>
</gene>
<dbReference type="RefSeq" id="WP_068687725.1">
    <property type="nucleotide sequence ID" value="NZ_JBGBYW010000002.1"/>
</dbReference>
<dbReference type="PANTHER" id="PTHR36839">
    <property type="entry name" value="METALLO-BETA-LACTAMASE FAMILY PROTEIN (AFU_ORTHOLOGUE AFUA_5G12770)"/>
    <property type="match status" value="1"/>
</dbReference>
<dbReference type="PANTHER" id="PTHR36839:SF1">
    <property type="entry name" value="METALLO-BETA-LACTAMASE FAMILY PROTEIN (AFU_ORTHOLOGUE AFUA_5G12770)"/>
    <property type="match status" value="1"/>
</dbReference>
<evidence type="ECO:0000313" key="2">
    <source>
        <dbReference type="Proteomes" id="UP000265719"/>
    </source>
</evidence>
<dbReference type="EMBL" id="CP063196">
    <property type="protein sequence ID" value="UOE19813.1"/>
    <property type="molecule type" value="Genomic_DNA"/>
</dbReference>
<sequence length="281" mass="30728">MGEIVVDHSPWICLTCGGHYPAAEEPPAACRLCEDERQWVPPTGQRWATLAGLAADGYTTEVREVEPGLLGIGVRQDIGVNQRGLLVRTPEGNLLWDPPAFLDDRAVQAVRDAGGLRAVTASHPHMYGAIVDWSEAFDAEILLPEADAHWLNRPSAAVRTWSGTLPVLPGVTLVQCGGHFPGSTALHWADGADGAGVLLVGDTIMVTPGEDRLTFMWSAPNRLPLPERGVRGIVDALRPYRFDRVYGGWWQPVLRRDARRVLESSADRYVQFLRGEVDLDG</sequence>
<reference evidence="1" key="1">
    <citation type="submission" date="2020-10" db="EMBL/GenBank/DDBJ databases">
        <title>De novo genome project of the cellulose decomposer Thermobifida halotolerans type strain.</title>
        <authorList>
            <person name="Nagy I."/>
            <person name="Horvath B."/>
            <person name="Kukolya J."/>
            <person name="Nagy I."/>
            <person name="Orsini M."/>
        </authorList>
    </citation>
    <scope>NUCLEOTIDE SEQUENCE</scope>
    <source>
        <strain evidence="1">DSM 44931</strain>
    </source>
</reference>